<dbReference type="AlphaFoldDB" id="A0A0C9SLA1"/>
<feature type="region of interest" description="Disordered" evidence="1">
    <location>
        <begin position="109"/>
        <end position="148"/>
    </location>
</feature>
<dbReference type="EMBL" id="KN832568">
    <property type="protein sequence ID" value="KII85126.1"/>
    <property type="molecule type" value="Genomic_DNA"/>
</dbReference>
<sequence length="581" mass="63958">MFKSILPSKRISSSEFTMVTTPDLANAAHNGKENHPESMSNMKYDRPGMSKGMSSDKQKTAKGSQQPMHEVDGMNMAFDQLLNDLQIPSTLRPKLIGMDSTVKAAMLKSSQIPQFRPASPPLTPRTLRKAHSSDSLSSPRPNPMDYDFPNPPTRGVAARSAFTHNASKSVIALHASDRGQSPVIPGDLPKSKAAAKNLTPSVLCGILSGSSSTQLDIETVKKLRLLLRNESASWSQEFLRLGGYAALLTRLNEILEVEWREEQHDDQILHELLRCFKALSTSSIGCFALRSSCPTPFAQLVALLYSDKKPGDVATRQLIVDLLLILFELYPPTPTPGISLPSPHNTLYALLRALLLTPAPPPTESPASPIHPHAFIASLHRPRIFKTYLQELSDICRDYFWVFCHPNNTIWNLPDVDEGKVEKPRAPGGMTGGVEFEAMGYFTMHFKLLNAIGKAAEDLDLPADDDHSAHRFHTDLFLSGIERVILIARKASTAYYPTLHLELARYVQLAGRARFELPWTLSRLIGPPPTALCKSRRAQVVEGLLGSPSRRAQVPGSPTRSGGAAAPPQISPRKIEPIRFD</sequence>
<evidence type="ECO:0000313" key="4">
    <source>
        <dbReference type="Proteomes" id="UP000053263"/>
    </source>
</evidence>
<dbReference type="InterPro" id="IPR010473">
    <property type="entry name" value="GTPase-bd"/>
</dbReference>
<evidence type="ECO:0000259" key="2">
    <source>
        <dbReference type="SMART" id="SM01140"/>
    </source>
</evidence>
<dbReference type="Pfam" id="PF06371">
    <property type="entry name" value="Drf_GBD"/>
    <property type="match status" value="1"/>
</dbReference>
<proteinExistence type="predicted"/>
<feature type="domain" description="Formin GTPase-binding" evidence="2">
    <location>
        <begin position="66"/>
        <end position="326"/>
    </location>
</feature>
<gene>
    <name evidence="3" type="ORF">PLICRDRAFT_332417</name>
</gene>
<feature type="compositionally biased region" description="Basic and acidic residues" evidence="1">
    <location>
        <begin position="43"/>
        <end position="59"/>
    </location>
</feature>
<dbReference type="SMART" id="SM01140">
    <property type="entry name" value="Drf_GBD"/>
    <property type="match status" value="1"/>
</dbReference>
<dbReference type="OrthoDB" id="2155261at2759"/>
<dbReference type="InterPro" id="IPR011989">
    <property type="entry name" value="ARM-like"/>
</dbReference>
<feature type="region of interest" description="Disordered" evidence="1">
    <location>
        <begin position="26"/>
        <end position="67"/>
    </location>
</feature>
<evidence type="ECO:0000256" key="1">
    <source>
        <dbReference type="SAM" id="MobiDB-lite"/>
    </source>
</evidence>
<organism evidence="3 4">
    <name type="scientific">Plicaturopsis crispa FD-325 SS-3</name>
    <dbReference type="NCBI Taxonomy" id="944288"/>
    <lineage>
        <taxon>Eukaryota</taxon>
        <taxon>Fungi</taxon>
        <taxon>Dikarya</taxon>
        <taxon>Basidiomycota</taxon>
        <taxon>Agaricomycotina</taxon>
        <taxon>Agaricomycetes</taxon>
        <taxon>Agaricomycetidae</taxon>
        <taxon>Amylocorticiales</taxon>
        <taxon>Amylocorticiaceae</taxon>
        <taxon>Plicatura</taxon>
        <taxon>Plicaturopsis crispa</taxon>
    </lineage>
</organism>
<dbReference type="GO" id="GO:0031267">
    <property type="term" value="F:small GTPase binding"/>
    <property type="evidence" value="ECO:0007669"/>
    <property type="project" value="InterPro"/>
</dbReference>
<dbReference type="Gene3D" id="1.25.10.10">
    <property type="entry name" value="Leucine-rich Repeat Variant"/>
    <property type="match status" value="1"/>
</dbReference>
<dbReference type="GO" id="GO:0030036">
    <property type="term" value="P:actin cytoskeleton organization"/>
    <property type="evidence" value="ECO:0007669"/>
    <property type="project" value="InterPro"/>
</dbReference>
<dbReference type="HOGENOM" id="CLU_026458_0_0_1"/>
<name>A0A0C9SLA1_PLICR</name>
<reference evidence="3 4" key="1">
    <citation type="submission" date="2014-06" db="EMBL/GenBank/DDBJ databases">
        <title>Evolutionary Origins and Diversification of the Mycorrhizal Mutualists.</title>
        <authorList>
            <consortium name="DOE Joint Genome Institute"/>
            <consortium name="Mycorrhizal Genomics Consortium"/>
            <person name="Kohler A."/>
            <person name="Kuo A."/>
            <person name="Nagy L.G."/>
            <person name="Floudas D."/>
            <person name="Copeland A."/>
            <person name="Barry K.W."/>
            <person name="Cichocki N."/>
            <person name="Veneault-Fourrey C."/>
            <person name="LaButti K."/>
            <person name="Lindquist E.A."/>
            <person name="Lipzen A."/>
            <person name="Lundell T."/>
            <person name="Morin E."/>
            <person name="Murat C."/>
            <person name="Riley R."/>
            <person name="Ohm R."/>
            <person name="Sun H."/>
            <person name="Tunlid A."/>
            <person name="Henrissat B."/>
            <person name="Grigoriev I.V."/>
            <person name="Hibbett D.S."/>
            <person name="Martin F."/>
        </authorList>
    </citation>
    <scope>NUCLEOTIDE SEQUENCE [LARGE SCALE GENOMIC DNA]</scope>
    <source>
        <strain evidence="3 4">FD-325 SS-3</strain>
    </source>
</reference>
<keyword evidence="4" id="KW-1185">Reference proteome</keyword>
<evidence type="ECO:0000313" key="3">
    <source>
        <dbReference type="EMBL" id="KII85126.1"/>
    </source>
</evidence>
<protein>
    <recommendedName>
        <fullName evidence="2">Formin GTPase-binding domain-containing protein</fullName>
    </recommendedName>
</protein>
<dbReference type="Proteomes" id="UP000053263">
    <property type="component" value="Unassembled WGS sequence"/>
</dbReference>
<dbReference type="InterPro" id="IPR016024">
    <property type="entry name" value="ARM-type_fold"/>
</dbReference>
<feature type="region of interest" description="Disordered" evidence="1">
    <location>
        <begin position="544"/>
        <end position="581"/>
    </location>
</feature>
<dbReference type="SUPFAM" id="SSF48371">
    <property type="entry name" value="ARM repeat"/>
    <property type="match status" value="1"/>
</dbReference>
<accession>A0A0C9SLA1</accession>
<dbReference type="GO" id="GO:0003779">
    <property type="term" value="F:actin binding"/>
    <property type="evidence" value="ECO:0007669"/>
    <property type="project" value="InterPro"/>
</dbReference>